<evidence type="ECO:0000259" key="1">
    <source>
        <dbReference type="Pfam" id="PF03358"/>
    </source>
</evidence>
<dbReference type="InterPro" id="IPR029039">
    <property type="entry name" value="Flavoprotein-like_sf"/>
</dbReference>
<sequence>MTTVLAFLGSPRRDSTNKMLLEAVQAVAPEGIDVVAYDGLDKLPFYNEDVDVDGHRPAGFDALRSAAAAADAVLVVTPEYNGTMPATIKNMIDILSRPFGDSAVKGKPAAVIGSAFGQYGGVWAQEEARKALGIAGAQVLEEPQLAVAGAAPRFEATPPAEDPEIVAGIHAVLDALVAAAQELEPAAS</sequence>
<dbReference type="AlphaFoldDB" id="A0A917GHE7"/>
<feature type="domain" description="NADPH-dependent FMN reductase-like" evidence="1">
    <location>
        <begin position="3"/>
        <end position="150"/>
    </location>
</feature>
<reference evidence="2" key="2">
    <citation type="submission" date="2020-09" db="EMBL/GenBank/DDBJ databases">
        <authorList>
            <person name="Sun Q."/>
            <person name="Zhou Y."/>
        </authorList>
    </citation>
    <scope>NUCLEOTIDE SEQUENCE</scope>
    <source>
        <strain evidence="2">CGMCC 1.12187</strain>
    </source>
</reference>
<dbReference type="GO" id="GO:0010181">
    <property type="term" value="F:FMN binding"/>
    <property type="evidence" value="ECO:0007669"/>
    <property type="project" value="TreeGrafter"/>
</dbReference>
<evidence type="ECO:0000313" key="3">
    <source>
        <dbReference type="Proteomes" id="UP000638848"/>
    </source>
</evidence>
<gene>
    <name evidence="2" type="ORF">GCM10011374_05840</name>
</gene>
<dbReference type="SUPFAM" id="SSF52218">
    <property type="entry name" value="Flavoproteins"/>
    <property type="match status" value="1"/>
</dbReference>
<comment type="caution">
    <text evidence="2">The sequence shown here is derived from an EMBL/GenBank/DDBJ whole genome shotgun (WGS) entry which is preliminary data.</text>
</comment>
<accession>A0A917GHE7</accession>
<dbReference type="GO" id="GO:0005829">
    <property type="term" value="C:cytosol"/>
    <property type="evidence" value="ECO:0007669"/>
    <property type="project" value="TreeGrafter"/>
</dbReference>
<dbReference type="PANTHER" id="PTHR30543:SF21">
    <property type="entry name" value="NAD(P)H-DEPENDENT FMN REDUCTASE LOT6"/>
    <property type="match status" value="1"/>
</dbReference>
<dbReference type="InterPro" id="IPR050712">
    <property type="entry name" value="NAD(P)H-dep_reductase"/>
</dbReference>
<dbReference type="GO" id="GO:0016491">
    <property type="term" value="F:oxidoreductase activity"/>
    <property type="evidence" value="ECO:0007669"/>
    <property type="project" value="InterPro"/>
</dbReference>
<dbReference type="Pfam" id="PF03358">
    <property type="entry name" value="FMN_red"/>
    <property type="match status" value="1"/>
</dbReference>
<dbReference type="Proteomes" id="UP000638848">
    <property type="component" value="Unassembled WGS sequence"/>
</dbReference>
<protein>
    <submittedName>
        <fullName evidence="2">FMN reductase</fullName>
    </submittedName>
</protein>
<organism evidence="2 3">
    <name type="scientific">Kocuria dechangensis</name>
    <dbReference type="NCBI Taxonomy" id="1176249"/>
    <lineage>
        <taxon>Bacteria</taxon>
        <taxon>Bacillati</taxon>
        <taxon>Actinomycetota</taxon>
        <taxon>Actinomycetes</taxon>
        <taxon>Micrococcales</taxon>
        <taxon>Micrococcaceae</taxon>
        <taxon>Kocuria</taxon>
    </lineage>
</organism>
<dbReference type="PANTHER" id="PTHR30543">
    <property type="entry name" value="CHROMATE REDUCTASE"/>
    <property type="match status" value="1"/>
</dbReference>
<reference evidence="2" key="1">
    <citation type="journal article" date="2014" name="Int. J. Syst. Evol. Microbiol.">
        <title>Complete genome sequence of Corynebacterium casei LMG S-19264T (=DSM 44701T), isolated from a smear-ripened cheese.</title>
        <authorList>
            <consortium name="US DOE Joint Genome Institute (JGI-PGF)"/>
            <person name="Walter F."/>
            <person name="Albersmeier A."/>
            <person name="Kalinowski J."/>
            <person name="Ruckert C."/>
        </authorList>
    </citation>
    <scope>NUCLEOTIDE SEQUENCE</scope>
    <source>
        <strain evidence="2">CGMCC 1.12187</strain>
    </source>
</reference>
<proteinExistence type="predicted"/>
<dbReference type="InterPro" id="IPR005025">
    <property type="entry name" value="FMN_Rdtase-like_dom"/>
</dbReference>
<dbReference type="RefSeq" id="WP_188534332.1">
    <property type="nucleotide sequence ID" value="NZ_BMEQ01000002.1"/>
</dbReference>
<evidence type="ECO:0000313" key="2">
    <source>
        <dbReference type="EMBL" id="GGG46320.1"/>
    </source>
</evidence>
<name>A0A917GHE7_9MICC</name>
<keyword evidence="3" id="KW-1185">Reference proteome</keyword>
<dbReference type="EMBL" id="BMEQ01000002">
    <property type="protein sequence ID" value="GGG46320.1"/>
    <property type="molecule type" value="Genomic_DNA"/>
</dbReference>
<dbReference type="Gene3D" id="3.40.50.360">
    <property type="match status" value="1"/>
</dbReference>